<keyword evidence="1" id="KW-0479">Metal-binding</keyword>
<name>A0A165ABL5_9AGAM</name>
<dbReference type="Gene3D" id="6.10.140.2220">
    <property type="match status" value="1"/>
</dbReference>
<dbReference type="STRING" id="1314777.A0A165ABL5"/>
<organism evidence="6 7">
    <name type="scientific">Sistotremastrum niveocremeum HHB9708</name>
    <dbReference type="NCBI Taxonomy" id="1314777"/>
    <lineage>
        <taxon>Eukaryota</taxon>
        <taxon>Fungi</taxon>
        <taxon>Dikarya</taxon>
        <taxon>Basidiomycota</taxon>
        <taxon>Agaricomycotina</taxon>
        <taxon>Agaricomycetes</taxon>
        <taxon>Sistotremastrales</taxon>
        <taxon>Sistotremastraceae</taxon>
        <taxon>Sertulicium</taxon>
        <taxon>Sertulicium niveocremeum</taxon>
    </lineage>
</organism>
<dbReference type="Proteomes" id="UP000076722">
    <property type="component" value="Unassembled WGS sequence"/>
</dbReference>
<dbReference type="GO" id="GO:0008270">
    <property type="term" value="F:zinc ion binding"/>
    <property type="evidence" value="ECO:0007669"/>
    <property type="project" value="UniProtKB-KW"/>
</dbReference>
<dbReference type="AlphaFoldDB" id="A0A165ABL5"/>
<evidence type="ECO:0000256" key="4">
    <source>
        <dbReference type="PROSITE-ProRule" id="PRU00134"/>
    </source>
</evidence>
<dbReference type="EMBL" id="KV419394">
    <property type="protein sequence ID" value="KZS98747.1"/>
    <property type="molecule type" value="Genomic_DNA"/>
</dbReference>
<accession>A0A165ABL5</accession>
<sequence length="399" mass="46745">MTRSCVVCDTPTKKTCTGCSRQSYCSHQCQAQDWIRHIIECDTPGREITTADRLAAAIFGNNEDWCYNEELNIDFGFWKAGSQTNTRMLGAVYIDLFREMGVKPRTVHKWRIEGRLYAEMLATYRKSGRDSGPNFDWLCEHPHVFDPKHQEIPETMRDISERAKLEAWRFIGGPESDTIQDLIKKSESWSQNKIMCFHFYVNMFIAGGPFVVVPEFWLAFGYCVFPDELALPARKLYKALVTKCSFDEFVVLSQSPELIAPIWYLKAWVLRQGDLPEPVILIPYGFANCRDRLELNHLMRFYCKLFKDQEISPLDLHSAAENDGIFDYLIKTLRLKIGKPERLFLERVLKTHNRFIFPKNADNETQWQYLHLIIHVFFFHHLFTTYLPGATLRLNLRWD</sequence>
<feature type="domain" description="MYND-type" evidence="5">
    <location>
        <begin position="5"/>
        <end position="41"/>
    </location>
</feature>
<evidence type="ECO:0000313" key="6">
    <source>
        <dbReference type="EMBL" id="KZS98747.1"/>
    </source>
</evidence>
<dbReference type="PROSITE" id="PS01360">
    <property type="entry name" value="ZF_MYND_1"/>
    <property type="match status" value="1"/>
</dbReference>
<keyword evidence="3" id="KW-0862">Zinc</keyword>
<keyword evidence="7" id="KW-1185">Reference proteome</keyword>
<evidence type="ECO:0000256" key="3">
    <source>
        <dbReference type="ARBA" id="ARBA00022833"/>
    </source>
</evidence>
<dbReference type="OrthoDB" id="4851849at2759"/>
<reference evidence="6 7" key="1">
    <citation type="journal article" date="2016" name="Mol. Biol. Evol.">
        <title>Comparative Genomics of Early-Diverging Mushroom-Forming Fungi Provides Insights into the Origins of Lignocellulose Decay Capabilities.</title>
        <authorList>
            <person name="Nagy L.G."/>
            <person name="Riley R."/>
            <person name="Tritt A."/>
            <person name="Adam C."/>
            <person name="Daum C."/>
            <person name="Floudas D."/>
            <person name="Sun H."/>
            <person name="Yadav J.S."/>
            <person name="Pangilinan J."/>
            <person name="Larsson K.H."/>
            <person name="Matsuura K."/>
            <person name="Barry K."/>
            <person name="Labutti K."/>
            <person name="Kuo R."/>
            <person name="Ohm R.A."/>
            <person name="Bhattacharya S.S."/>
            <person name="Shirouzu T."/>
            <person name="Yoshinaga Y."/>
            <person name="Martin F.M."/>
            <person name="Grigoriev I.V."/>
            <person name="Hibbett D.S."/>
        </authorList>
    </citation>
    <scope>NUCLEOTIDE SEQUENCE [LARGE SCALE GENOMIC DNA]</scope>
    <source>
        <strain evidence="6 7">HHB9708</strain>
    </source>
</reference>
<proteinExistence type="predicted"/>
<evidence type="ECO:0000256" key="1">
    <source>
        <dbReference type="ARBA" id="ARBA00022723"/>
    </source>
</evidence>
<gene>
    <name evidence="6" type="ORF">SISNIDRAFT_480359</name>
</gene>
<evidence type="ECO:0000313" key="7">
    <source>
        <dbReference type="Proteomes" id="UP000076722"/>
    </source>
</evidence>
<evidence type="ECO:0000259" key="5">
    <source>
        <dbReference type="PROSITE" id="PS50865"/>
    </source>
</evidence>
<dbReference type="PROSITE" id="PS50865">
    <property type="entry name" value="ZF_MYND_2"/>
    <property type="match status" value="1"/>
</dbReference>
<dbReference type="SUPFAM" id="SSF144232">
    <property type="entry name" value="HIT/MYND zinc finger-like"/>
    <property type="match status" value="1"/>
</dbReference>
<evidence type="ECO:0000256" key="2">
    <source>
        <dbReference type="ARBA" id="ARBA00022771"/>
    </source>
</evidence>
<dbReference type="Pfam" id="PF01753">
    <property type="entry name" value="zf-MYND"/>
    <property type="match status" value="1"/>
</dbReference>
<keyword evidence="2 4" id="KW-0863">Zinc-finger</keyword>
<protein>
    <recommendedName>
        <fullName evidence="5">MYND-type domain-containing protein</fullName>
    </recommendedName>
</protein>
<dbReference type="InterPro" id="IPR002893">
    <property type="entry name" value="Znf_MYND"/>
</dbReference>